<dbReference type="GO" id="GO:0005886">
    <property type="term" value="C:plasma membrane"/>
    <property type="evidence" value="ECO:0007669"/>
    <property type="project" value="UniProtKB-SubCell"/>
</dbReference>
<dbReference type="CDD" id="cd06261">
    <property type="entry name" value="TM_PBP2"/>
    <property type="match status" value="1"/>
</dbReference>
<dbReference type="GO" id="GO:0055085">
    <property type="term" value="P:transmembrane transport"/>
    <property type="evidence" value="ECO:0007669"/>
    <property type="project" value="InterPro"/>
</dbReference>
<evidence type="ECO:0000256" key="1">
    <source>
        <dbReference type="ARBA" id="ARBA00004651"/>
    </source>
</evidence>
<accession>A0A0K2JGK7</accession>
<dbReference type="PROSITE" id="PS50928">
    <property type="entry name" value="ABC_TM1"/>
    <property type="match status" value="1"/>
</dbReference>
<feature type="transmembrane region" description="Helical" evidence="10">
    <location>
        <begin position="60"/>
        <end position="80"/>
    </location>
</feature>
<evidence type="ECO:0000256" key="5">
    <source>
        <dbReference type="ARBA" id="ARBA00022856"/>
    </source>
</evidence>
<gene>
    <name evidence="12" type="primary">oppC</name>
    <name evidence="12" type="ORF">SKUN_00835</name>
</gene>
<dbReference type="InterPro" id="IPR035906">
    <property type="entry name" value="MetI-like_sf"/>
</dbReference>
<dbReference type="GO" id="GO:0015833">
    <property type="term" value="P:peptide transport"/>
    <property type="evidence" value="ECO:0007669"/>
    <property type="project" value="UniProtKB-KW"/>
</dbReference>
<reference evidence="12 13" key="1">
    <citation type="journal article" date="2015" name="Genome Announc.">
        <title>Complete Genome Sequence of Spiroplasma kunkelii Strain CR2-3x, Causal Agent of Corn Stunt Disease in Zea mays L.</title>
        <authorList>
            <person name="Davis R.E."/>
            <person name="Shao J."/>
            <person name="Dally E.L."/>
            <person name="Zhao Y."/>
            <person name="Gasparich G.E."/>
            <person name="Gaynor B.J."/>
            <person name="Athey J.C."/>
            <person name="Harrison N.A."/>
            <person name="Donofrio N."/>
        </authorList>
    </citation>
    <scope>NUCLEOTIDE SEQUENCE [LARGE SCALE GENOMIC DNA]</scope>
    <source>
        <strain evidence="12 13">CR2-3x</strain>
    </source>
</reference>
<evidence type="ECO:0000259" key="11">
    <source>
        <dbReference type="PROSITE" id="PS50928"/>
    </source>
</evidence>
<evidence type="ECO:0000256" key="2">
    <source>
        <dbReference type="ARBA" id="ARBA00022448"/>
    </source>
</evidence>
<dbReference type="NCBIfam" id="NF043080">
    <property type="entry name" value="MMSYN1_0166"/>
    <property type="match status" value="1"/>
</dbReference>
<keyword evidence="7 10" id="KW-1133">Transmembrane helix</keyword>
<keyword evidence="2 10" id="KW-0813">Transport</keyword>
<evidence type="ECO:0000256" key="10">
    <source>
        <dbReference type="RuleBase" id="RU363032"/>
    </source>
</evidence>
<feature type="transmembrane region" description="Helical" evidence="10">
    <location>
        <begin position="240"/>
        <end position="258"/>
    </location>
</feature>
<dbReference type="InterPro" id="IPR050366">
    <property type="entry name" value="BP-dependent_transpt_permease"/>
</dbReference>
<proteinExistence type="inferred from homology"/>
<feature type="transmembrane region" description="Helical" evidence="10">
    <location>
        <begin position="164"/>
        <end position="182"/>
    </location>
</feature>
<keyword evidence="6" id="KW-0653">Protein transport</keyword>
<feature type="transmembrane region" description="Helical" evidence="10">
    <location>
        <begin position="188"/>
        <end position="212"/>
    </location>
</feature>
<evidence type="ECO:0000256" key="6">
    <source>
        <dbReference type="ARBA" id="ARBA00022927"/>
    </source>
</evidence>
<evidence type="ECO:0000256" key="7">
    <source>
        <dbReference type="ARBA" id="ARBA00022989"/>
    </source>
</evidence>
<dbReference type="Pfam" id="PF00528">
    <property type="entry name" value="BPD_transp_1"/>
    <property type="match status" value="1"/>
</dbReference>
<evidence type="ECO:0000256" key="8">
    <source>
        <dbReference type="ARBA" id="ARBA00023136"/>
    </source>
</evidence>
<evidence type="ECO:0000313" key="13">
    <source>
        <dbReference type="Proteomes" id="UP000062963"/>
    </source>
</evidence>
<dbReference type="PANTHER" id="PTHR43386">
    <property type="entry name" value="OLIGOPEPTIDE TRANSPORT SYSTEM PERMEASE PROTEIN APPC"/>
    <property type="match status" value="1"/>
</dbReference>
<keyword evidence="3" id="KW-1003">Cell membrane</keyword>
<dbReference type="PANTHER" id="PTHR43386:SF24">
    <property type="entry name" value="OLIGOPEPTIDE TRANSPORT SYSTEM PERMEASE PROTEIN AMID"/>
    <property type="match status" value="1"/>
</dbReference>
<evidence type="ECO:0000256" key="9">
    <source>
        <dbReference type="ARBA" id="ARBA00024202"/>
    </source>
</evidence>
<evidence type="ECO:0000313" key="12">
    <source>
        <dbReference type="EMBL" id="ALA97725.1"/>
    </source>
</evidence>
<feature type="transmembrane region" description="Helical" evidence="10">
    <location>
        <begin position="128"/>
        <end position="152"/>
    </location>
</feature>
<dbReference type="KEGG" id="skn:SKUN_00835"/>
<dbReference type="EMBL" id="CP010899">
    <property type="protein sequence ID" value="ALA97725.1"/>
    <property type="molecule type" value="Genomic_DNA"/>
</dbReference>
<sequence>MMRRVTYEELLDFQSYDINNLDPSLFEIVGPQLEENERILTKSYRYWKVVGQILITKKTFIVCLLLLLAIILLTAIVPIGKVANPLPADLPITNYQQPLAPNATYLFGLGMNGENYWDKIWIGMRTTLLFTLIIALIQILIGVIVGSIWGFSKKFDILFIEITRFLNLVPTLILWLIIIFALGKTMPVIIFAVSLTSWITLAEVIRVQIILVRNTEYNLASKMLGTSGSKIVTKNIMPRILPLIIQTASFAVPMAIAIDSTLNYFNFGFVQGRENTTLGFILNEVLASSKWQDYPHLLIIPICFIAGTSVLFFLFGKVFADSLDPKNHYK</sequence>
<dbReference type="STRING" id="273035.SKUN_00835"/>
<dbReference type="Gene3D" id="1.10.3720.10">
    <property type="entry name" value="MetI-like"/>
    <property type="match status" value="1"/>
</dbReference>
<comment type="similarity">
    <text evidence="9">Belongs to the binding-protein-dependent transport system permease family. OppBC subfamily.</text>
</comment>
<name>A0A0K2JGK7_SPIKU</name>
<dbReference type="GO" id="GO:0015031">
    <property type="term" value="P:protein transport"/>
    <property type="evidence" value="ECO:0007669"/>
    <property type="project" value="UniProtKB-KW"/>
</dbReference>
<dbReference type="Proteomes" id="UP000062963">
    <property type="component" value="Chromosome"/>
</dbReference>
<feature type="transmembrane region" description="Helical" evidence="10">
    <location>
        <begin position="298"/>
        <end position="320"/>
    </location>
</feature>
<keyword evidence="13" id="KW-1185">Reference proteome</keyword>
<feature type="domain" description="ABC transmembrane type-1" evidence="11">
    <location>
        <begin position="124"/>
        <end position="315"/>
    </location>
</feature>
<dbReference type="InterPro" id="IPR054864">
    <property type="entry name" value="OppC_permease"/>
</dbReference>
<dbReference type="InterPro" id="IPR000515">
    <property type="entry name" value="MetI-like"/>
</dbReference>
<dbReference type="PATRIC" id="fig|273035.7.peg.1017"/>
<protein>
    <submittedName>
        <fullName evidence="12">Oligopeptide ABC transporter permease</fullName>
    </submittedName>
</protein>
<comment type="subcellular location">
    <subcellularLocation>
        <location evidence="1 10">Cell membrane</location>
        <topology evidence="1 10">Multi-pass membrane protein</topology>
    </subcellularLocation>
</comment>
<keyword evidence="5" id="KW-0571">Peptide transport</keyword>
<dbReference type="AlphaFoldDB" id="A0A0K2JGK7"/>
<evidence type="ECO:0000256" key="3">
    <source>
        <dbReference type="ARBA" id="ARBA00022475"/>
    </source>
</evidence>
<keyword evidence="8 10" id="KW-0472">Membrane</keyword>
<evidence type="ECO:0000256" key="4">
    <source>
        <dbReference type="ARBA" id="ARBA00022692"/>
    </source>
</evidence>
<organism evidence="12 13">
    <name type="scientific">Spiroplasma kunkelii CR2-3x</name>
    <dbReference type="NCBI Taxonomy" id="273035"/>
    <lineage>
        <taxon>Bacteria</taxon>
        <taxon>Bacillati</taxon>
        <taxon>Mycoplasmatota</taxon>
        <taxon>Mollicutes</taxon>
        <taxon>Entomoplasmatales</taxon>
        <taxon>Spiroplasmataceae</taxon>
        <taxon>Spiroplasma</taxon>
    </lineage>
</organism>
<keyword evidence="4 10" id="KW-0812">Transmembrane</keyword>
<dbReference type="SUPFAM" id="SSF161098">
    <property type="entry name" value="MetI-like"/>
    <property type="match status" value="1"/>
</dbReference>